<evidence type="ECO:0000313" key="9">
    <source>
        <dbReference type="Proteomes" id="UP000612680"/>
    </source>
</evidence>
<keyword evidence="5" id="KW-0521">NADP</keyword>
<evidence type="ECO:0000256" key="4">
    <source>
        <dbReference type="ARBA" id="ARBA00022643"/>
    </source>
</evidence>
<dbReference type="RefSeq" id="WP_204659972.1">
    <property type="nucleotide sequence ID" value="NZ_CP056775.1"/>
</dbReference>
<evidence type="ECO:0000256" key="5">
    <source>
        <dbReference type="ARBA" id="ARBA00022857"/>
    </source>
</evidence>
<dbReference type="CDD" id="cd02149">
    <property type="entry name" value="NfsB-like"/>
    <property type="match status" value="1"/>
</dbReference>
<protein>
    <submittedName>
        <fullName evidence="8">NAD(P)H-dependent oxidoreductase</fullName>
    </submittedName>
</protein>
<feature type="domain" description="Nitroreductase" evidence="7">
    <location>
        <begin position="10"/>
        <end position="185"/>
    </location>
</feature>
<comment type="similarity">
    <text evidence="2">Belongs to the nitroreductase family.</text>
</comment>
<keyword evidence="9" id="KW-1185">Reference proteome</keyword>
<dbReference type="SUPFAM" id="SSF55469">
    <property type="entry name" value="FMN-dependent nitroreductase-like"/>
    <property type="match status" value="1"/>
</dbReference>
<dbReference type="Gene3D" id="3.40.109.10">
    <property type="entry name" value="NADH Oxidase"/>
    <property type="match status" value="1"/>
</dbReference>
<evidence type="ECO:0000256" key="1">
    <source>
        <dbReference type="ARBA" id="ARBA00001917"/>
    </source>
</evidence>
<organism evidence="8 9">
    <name type="scientific">Dyadobacter sandarakinus</name>
    <dbReference type="NCBI Taxonomy" id="2747268"/>
    <lineage>
        <taxon>Bacteria</taxon>
        <taxon>Pseudomonadati</taxon>
        <taxon>Bacteroidota</taxon>
        <taxon>Cytophagia</taxon>
        <taxon>Cytophagales</taxon>
        <taxon>Spirosomataceae</taxon>
        <taxon>Dyadobacter</taxon>
    </lineage>
</organism>
<dbReference type="PANTHER" id="PTHR43673">
    <property type="entry name" value="NAD(P)H NITROREDUCTASE YDGI-RELATED"/>
    <property type="match status" value="1"/>
</dbReference>
<keyword evidence="4" id="KW-0288">FMN</keyword>
<keyword evidence="3" id="KW-0285">Flavoprotein</keyword>
<sequence>MSDLISRLHWRYAAKRMNGNIVPAAKLGTILEAINLAPTSVGLQPFNILVIEDRETREKMHQAANSQPQILEASHVLVFAAWETVTADNIDHYINLIASTRGIPVESLALFQNKIKESLLSRSQEELFNWSARQAYIALGYGLIAAATEQVDATPMEGFDAALLDEVLNLKEKGLKSVVMVALGYRDEEKDPLASAKKVRRPHEELFITV</sequence>
<comment type="cofactor">
    <cofactor evidence="1">
        <name>FMN</name>
        <dbReference type="ChEBI" id="CHEBI:58210"/>
    </cofactor>
</comment>
<proteinExistence type="inferred from homology"/>
<dbReference type="EMBL" id="CP056775">
    <property type="protein sequence ID" value="QRR03781.1"/>
    <property type="molecule type" value="Genomic_DNA"/>
</dbReference>
<gene>
    <name evidence="8" type="ORF">HWI92_24145</name>
</gene>
<evidence type="ECO:0000256" key="3">
    <source>
        <dbReference type="ARBA" id="ARBA00022630"/>
    </source>
</evidence>
<evidence type="ECO:0000259" key="7">
    <source>
        <dbReference type="Pfam" id="PF00881"/>
    </source>
</evidence>
<dbReference type="Pfam" id="PF00881">
    <property type="entry name" value="Nitroreductase"/>
    <property type="match status" value="1"/>
</dbReference>
<reference evidence="8 9" key="1">
    <citation type="submission" date="2020-06" db="EMBL/GenBank/DDBJ databases">
        <title>Dyadobacter sandarakinus sp. nov., isolated from the soil of the Arctic Yellow River Station.</title>
        <authorList>
            <person name="Zhang Y."/>
            <person name="Peng F."/>
        </authorList>
    </citation>
    <scope>NUCLEOTIDE SEQUENCE [LARGE SCALE GENOMIC DNA]</scope>
    <source>
        <strain evidence="8 9">Q3-56</strain>
    </source>
</reference>
<dbReference type="InterPro" id="IPR029479">
    <property type="entry name" value="Nitroreductase"/>
</dbReference>
<dbReference type="PANTHER" id="PTHR43673:SF2">
    <property type="entry name" value="NITROREDUCTASE"/>
    <property type="match status" value="1"/>
</dbReference>
<dbReference type="InterPro" id="IPR000415">
    <property type="entry name" value="Nitroreductase-like"/>
</dbReference>
<accession>A0ABX7ICE8</accession>
<dbReference type="InterPro" id="IPR033878">
    <property type="entry name" value="NfsB-like"/>
</dbReference>
<name>A0ABX7ICE8_9BACT</name>
<keyword evidence="6" id="KW-0560">Oxidoreductase</keyword>
<evidence type="ECO:0000256" key="2">
    <source>
        <dbReference type="ARBA" id="ARBA00007118"/>
    </source>
</evidence>
<evidence type="ECO:0000313" key="8">
    <source>
        <dbReference type="EMBL" id="QRR03781.1"/>
    </source>
</evidence>
<evidence type="ECO:0000256" key="6">
    <source>
        <dbReference type="ARBA" id="ARBA00023002"/>
    </source>
</evidence>
<dbReference type="Proteomes" id="UP000612680">
    <property type="component" value="Chromosome"/>
</dbReference>